<protein>
    <recommendedName>
        <fullName evidence="2">DUF2428 domain-containing protein</fullName>
    </recommendedName>
</protein>
<reference evidence="4" key="1">
    <citation type="submission" date="2013-09" db="EMBL/GenBank/DDBJ databases">
        <title>The Genome Sequence of Anopheles culicifacies species A.</title>
        <authorList>
            <consortium name="The Broad Institute Genomics Platform"/>
            <person name="Neafsey D.E."/>
            <person name="Besansky N."/>
            <person name="Howell P."/>
            <person name="Walton C."/>
            <person name="Young S.K."/>
            <person name="Zeng Q."/>
            <person name="Gargeya S."/>
            <person name="Fitzgerald M."/>
            <person name="Haas B."/>
            <person name="Abouelleil A."/>
            <person name="Allen A.W."/>
            <person name="Alvarado L."/>
            <person name="Arachchi H.M."/>
            <person name="Berlin A.M."/>
            <person name="Chapman S.B."/>
            <person name="Gainer-Dewar J."/>
            <person name="Goldberg J."/>
            <person name="Griggs A."/>
            <person name="Gujja S."/>
            <person name="Hansen M."/>
            <person name="Howarth C."/>
            <person name="Imamovic A."/>
            <person name="Ireland A."/>
            <person name="Larimer J."/>
            <person name="McCowan C."/>
            <person name="Murphy C."/>
            <person name="Pearson M."/>
            <person name="Poon T.W."/>
            <person name="Priest M."/>
            <person name="Roberts A."/>
            <person name="Saif S."/>
            <person name="Shea T."/>
            <person name="Sisk P."/>
            <person name="Sykes S."/>
            <person name="Wortman J."/>
            <person name="Nusbaum C."/>
            <person name="Birren B."/>
        </authorList>
    </citation>
    <scope>NUCLEOTIDE SEQUENCE [LARGE SCALE GENOMIC DNA]</scope>
    <source>
        <strain evidence="4">A-37</strain>
    </source>
</reference>
<dbReference type="STRING" id="139723.A0A182MLN9"/>
<dbReference type="SUPFAM" id="SSF48371">
    <property type="entry name" value="ARM repeat"/>
    <property type="match status" value="1"/>
</dbReference>
<reference evidence="3" key="2">
    <citation type="submission" date="2020-05" db="UniProtKB">
        <authorList>
            <consortium name="EnsemblMetazoa"/>
        </authorList>
    </citation>
    <scope>IDENTIFICATION</scope>
    <source>
        <strain evidence="3">A-37</strain>
    </source>
</reference>
<dbReference type="Pfam" id="PF10350">
    <property type="entry name" value="DUF2428"/>
    <property type="match status" value="1"/>
</dbReference>
<dbReference type="EMBL" id="AXCM01002635">
    <property type="status" value="NOT_ANNOTATED_CDS"/>
    <property type="molecule type" value="Genomic_DNA"/>
</dbReference>
<dbReference type="Proteomes" id="UP000075883">
    <property type="component" value="Unassembled WGS sequence"/>
</dbReference>
<organism evidence="3 4">
    <name type="scientific">Anopheles culicifacies</name>
    <dbReference type="NCBI Taxonomy" id="139723"/>
    <lineage>
        <taxon>Eukaryota</taxon>
        <taxon>Metazoa</taxon>
        <taxon>Ecdysozoa</taxon>
        <taxon>Arthropoda</taxon>
        <taxon>Hexapoda</taxon>
        <taxon>Insecta</taxon>
        <taxon>Pterygota</taxon>
        <taxon>Neoptera</taxon>
        <taxon>Endopterygota</taxon>
        <taxon>Diptera</taxon>
        <taxon>Nematocera</taxon>
        <taxon>Culicoidea</taxon>
        <taxon>Culicidae</taxon>
        <taxon>Anophelinae</taxon>
        <taxon>Anopheles</taxon>
        <taxon>culicifacies species complex</taxon>
    </lineage>
</organism>
<evidence type="ECO:0000259" key="2">
    <source>
        <dbReference type="Pfam" id="PF10350"/>
    </source>
</evidence>
<dbReference type="InterPro" id="IPR016024">
    <property type="entry name" value="ARM-type_fold"/>
</dbReference>
<feature type="domain" description="DUF2428" evidence="2">
    <location>
        <begin position="801"/>
        <end position="1096"/>
    </location>
</feature>
<dbReference type="PANTHER" id="PTHR14387">
    <property type="entry name" value="THADA/DEATH RECEPTOR INTERACTING PROTEIN"/>
    <property type="match status" value="1"/>
</dbReference>
<dbReference type="PANTHER" id="PTHR14387:SF0">
    <property type="entry name" value="DUF2428 DOMAIN-CONTAINING PROTEIN"/>
    <property type="match status" value="1"/>
</dbReference>
<dbReference type="VEuPathDB" id="VectorBase:ACUA021266"/>
<dbReference type="GO" id="GO:0030488">
    <property type="term" value="P:tRNA methylation"/>
    <property type="evidence" value="ECO:0007669"/>
    <property type="project" value="TreeGrafter"/>
</dbReference>
<evidence type="ECO:0000256" key="1">
    <source>
        <dbReference type="ARBA" id="ARBA00010409"/>
    </source>
</evidence>
<dbReference type="GO" id="GO:0005829">
    <property type="term" value="C:cytosol"/>
    <property type="evidence" value="ECO:0007669"/>
    <property type="project" value="TreeGrafter"/>
</dbReference>
<comment type="similarity">
    <text evidence="1">Belongs to the THADA family.</text>
</comment>
<sequence length="1418" mass="164001">MLEARTVSLQEYLKMVPSGLRSRKLRLAVGTTETGIARIVLERSAVSSKDETAHQHPLYTYISGANVYWDYERQIFVYEIAASKMDDTNAQQLTDADQAVQYHEQCHRWKLQLDAANSFSEVATVCQDICYHAGRTADRNRKCELVIDTNVQMPDPSSIVGPHLPSNILTWTLLAYLTDTNKTHSQRKIISKSYYNLCYRNMLDGVPLNTVHGMKDLENLEDNSITIYGVLNSRFLNLIQNEPPIIILAVRNLEVFLSPGYNRWFNTATENVLTVERLGLVRNVHNSEMCRRMWYVALMNLQSPYHGVRENMLALLKYVFRDVSVVHKTVLPTMRRWSWLNRNKYHLLGMLLGQYGLTKLLTLLDLDMKMLGEALKLSLKYKHLYSGGQTLIRLLHKEQFSSFVYELVATVIVEEKIELVQVMAKYWFNSFTPKDYRTVCQTHLNLEQVITNYFEPTVGEHVLPAYCVSNKYEKLFLLAYLFRQELQKHVYLQPFLSYLCELLETTKAMPGTTIASLIESLGYYIVACGATGKINTHQHTAKLTHYMLRVMETPGHLAVCNTIVTVCQKLLKHIVLTQQRPSPGKEFDRDAQALVAKFMSYDMYDQFLFPTGTKPLSYQPTITALRLFAAFVEQVLEFTPSSQYVLQMRPAPSIEWIAKLLPETLPLEELGASFRSMVYGLQHLLRSDYDDVRMHALKMLYNRTVAYHFDPKLQDQLAIVFSRDDTEALRHAVHQLLDDTIGKIKVAVQHHQQDFYAAVLMEADHPNGQLHRLIDRCTEICFGYSPDETILSNTELIRAQDCVLEAWNFAHSALTCARGEDEQSGYETSFELMDRCLQQLLEQSDEWKTNYATSSSSIDYAMIGLAKRRIQGALWKAIRAVSIFIENAAIWLVEHNRQVENSQAYEMFHNYLHTLNTIMTTCCHRGASEAVGNCLSHVVRHLMQLKQHVLSSETALAQKDSERFRPLKRYMSVMQQMCRTWLAYPRTHLEDFRRHRGYLWMVHSYMRHDTADITHESLLRMYLDEYTQLGNRAAEHEGKLSARASEEPMPPVPCGPVLWLHQLNLLARETSLNETILPRIDELMIVALAHILSPEWPVRNAALQLYSSCTTKLTGQRQLYNDPDSEWPPTYASSEEVMCKVNRTMRYMWEKVYPVLTKQHNQDDPITSFLLLVLEFLSKLEYRGYYRYGSEPSFPKPYSSGCDAKMTYDYRTIAWTLLHHHHDQVRKLAARCYAQLHDFHTEIPTMLDRAIYKLFTVKDANFRLGKCQAIMAFVQKHVTLGRYVRSDCDHDTDVTHSKDAFLRRVREMVETHYMLDRNDNFVVPFRHRCEMQKLLLYLGFPRNSAVMLELVINRIAPNTHGLDVFAMQLNQVYNSGLCMVPPTDVSAAPSVEPQQYSMPYELVMELDEPDLEEACRLL</sequence>
<accession>A0A182MLN9</accession>
<proteinExistence type="inferred from homology"/>
<keyword evidence="4" id="KW-1185">Reference proteome</keyword>
<evidence type="ECO:0000313" key="4">
    <source>
        <dbReference type="Proteomes" id="UP000075883"/>
    </source>
</evidence>
<dbReference type="EnsemblMetazoa" id="ACUA021266-RA">
    <property type="protein sequence ID" value="ACUA021266-PA"/>
    <property type="gene ID" value="ACUA021266"/>
</dbReference>
<name>A0A182MLN9_9DIPT</name>
<evidence type="ECO:0000313" key="3">
    <source>
        <dbReference type="EnsemblMetazoa" id="ACUA021266-PA"/>
    </source>
</evidence>
<dbReference type="InterPro" id="IPR019442">
    <property type="entry name" value="THADA/TRM732_DUF2428"/>
</dbReference>
<dbReference type="InterPro" id="IPR051954">
    <property type="entry name" value="tRNA_methyltransferase_THADA"/>
</dbReference>